<dbReference type="InterPro" id="IPR008344">
    <property type="entry name" value="TRPV5/TRPV6"/>
</dbReference>
<keyword evidence="17" id="KW-1185">Reference proteome</keyword>
<keyword evidence="8" id="KW-0677">Repeat</keyword>
<dbReference type="PANTHER" id="PTHR10582">
    <property type="entry name" value="TRANSIENT RECEPTOR POTENTIAL ION CHANNEL PROTEIN"/>
    <property type="match status" value="1"/>
</dbReference>
<comment type="subcellular location">
    <subcellularLocation>
        <location evidence="1">Cell membrane</location>
        <topology evidence="1">Multi-pass membrane protein</topology>
    </subcellularLocation>
</comment>
<keyword evidence="9" id="KW-0106">Calcium</keyword>
<gene>
    <name evidence="16" type="ORF">HHUSO_G22249</name>
</gene>
<feature type="repeat" description="ANK" evidence="14">
    <location>
        <begin position="112"/>
        <end position="144"/>
    </location>
</feature>
<evidence type="ECO:0000256" key="4">
    <source>
        <dbReference type="ARBA" id="ARBA00022553"/>
    </source>
</evidence>
<dbReference type="PANTHER" id="PTHR10582:SF25">
    <property type="entry name" value="TRANSIENT RECEPTOR POTENTIAL CATION CHANNEL SUBFAMILY V MEMBER 6"/>
    <property type="match status" value="1"/>
</dbReference>
<dbReference type="CDD" id="cd22192">
    <property type="entry name" value="TRPV5-6"/>
    <property type="match status" value="1"/>
</dbReference>
<feature type="transmembrane region" description="Helical" evidence="15">
    <location>
        <begin position="461"/>
        <end position="479"/>
    </location>
</feature>
<evidence type="ECO:0000256" key="6">
    <source>
        <dbReference type="ARBA" id="ARBA00022673"/>
    </source>
</evidence>
<keyword evidence="15" id="KW-0812">Transmembrane</keyword>
<dbReference type="InterPro" id="IPR024862">
    <property type="entry name" value="TRPV"/>
</dbReference>
<evidence type="ECO:0000256" key="3">
    <source>
        <dbReference type="ARBA" id="ARBA00022475"/>
    </source>
</evidence>
<dbReference type="SMART" id="SM00248">
    <property type="entry name" value="ANK"/>
    <property type="match status" value="5"/>
</dbReference>
<organism evidence="16 17">
    <name type="scientific">Huso huso</name>
    <name type="common">Beluga</name>
    <name type="synonym">Acipenser huso</name>
    <dbReference type="NCBI Taxonomy" id="61971"/>
    <lineage>
        <taxon>Eukaryota</taxon>
        <taxon>Metazoa</taxon>
        <taxon>Chordata</taxon>
        <taxon>Craniata</taxon>
        <taxon>Vertebrata</taxon>
        <taxon>Euteleostomi</taxon>
        <taxon>Actinopterygii</taxon>
        <taxon>Chondrostei</taxon>
        <taxon>Acipenseriformes</taxon>
        <taxon>Acipenseridae</taxon>
        <taxon>Huso</taxon>
    </lineage>
</organism>
<evidence type="ECO:0000256" key="9">
    <source>
        <dbReference type="ARBA" id="ARBA00022837"/>
    </source>
</evidence>
<dbReference type="NCBIfam" id="TIGR00870">
    <property type="entry name" value="trp"/>
    <property type="match status" value="1"/>
</dbReference>
<protein>
    <submittedName>
        <fullName evidence="16">Transient receptor potential cation channel subfamily V member 6 isoform X1</fullName>
    </submittedName>
</protein>
<comment type="caution">
    <text evidence="16">The sequence shown here is derived from an EMBL/GenBank/DDBJ whole genome shotgun (WGS) entry which is preliminary data.</text>
</comment>
<dbReference type="Proteomes" id="UP001369086">
    <property type="component" value="Unassembled WGS sequence"/>
</dbReference>
<dbReference type="InterPro" id="IPR036770">
    <property type="entry name" value="Ankyrin_rpt-contain_sf"/>
</dbReference>
<keyword evidence="13" id="KW-0407">Ion channel</keyword>
<evidence type="ECO:0000256" key="2">
    <source>
        <dbReference type="ARBA" id="ARBA00022448"/>
    </source>
</evidence>
<keyword evidence="2" id="KW-0813">Transport</keyword>
<evidence type="ECO:0000313" key="17">
    <source>
        <dbReference type="Proteomes" id="UP001369086"/>
    </source>
</evidence>
<keyword evidence="5" id="KW-0109">Calcium transport</keyword>
<keyword evidence="7" id="KW-0479">Metal-binding</keyword>
<dbReference type="PROSITE" id="PS50088">
    <property type="entry name" value="ANK_REPEAT"/>
    <property type="match status" value="2"/>
</dbReference>
<keyword evidence="15" id="KW-0472">Membrane</keyword>
<name>A0ABR0YXK4_HUSHU</name>
<feature type="repeat" description="ANK" evidence="14">
    <location>
        <begin position="159"/>
        <end position="191"/>
    </location>
</feature>
<dbReference type="Gene3D" id="1.25.40.20">
    <property type="entry name" value="Ankyrin repeat-containing domain"/>
    <property type="match status" value="2"/>
</dbReference>
<evidence type="ECO:0000313" key="16">
    <source>
        <dbReference type="EMBL" id="KAK6477330.1"/>
    </source>
</evidence>
<evidence type="ECO:0000256" key="13">
    <source>
        <dbReference type="ARBA" id="ARBA00023303"/>
    </source>
</evidence>
<feature type="transmembrane region" description="Helical" evidence="15">
    <location>
        <begin position="435"/>
        <end position="455"/>
    </location>
</feature>
<evidence type="ECO:0000256" key="11">
    <source>
        <dbReference type="ARBA" id="ARBA00023043"/>
    </source>
</evidence>
<evidence type="ECO:0000256" key="15">
    <source>
        <dbReference type="SAM" id="Phobius"/>
    </source>
</evidence>
<feature type="transmembrane region" description="Helical" evidence="15">
    <location>
        <begin position="500"/>
        <end position="522"/>
    </location>
</feature>
<proteinExistence type="predicted"/>
<accession>A0ABR0YXK4</accession>
<keyword evidence="15" id="KW-1133">Transmembrane helix</keyword>
<reference evidence="16 17" key="1">
    <citation type="submission" date="2021-05" db="EMBL/GenBank/DDBJ databases">
        <authorList>
            <person name="Zahm M."/>
            <person name="Klopp C."/>
            <person name="Cabau C."/>
            <person name="Kuhl H."/>
            <person name="Suciu R."/>
            <person name="Ciorpac M."/>
            <person name="Holostenco D."/>
            <person name="Gessner J."/>
            <person name="Wuertz S."/>
            <person name="Hohne C."/>
            <person name="Stock M."/>
            <person name="Gislard M."/>
            <person name="Lluch J."/>
            <person name="Milhes M."/>
            <person name="Lampietro C."/>
            <person name="Lopez Roques C."/>
            <person name="Donnadieu C."/>
            <person name="Du K."/>
            <person name="Schartl M."/>
            <person name="Guiguen Y."/>
        </authorList>
    </citation>
    <scope>NUCLEOTIDE SEQUENCE [LARGE SCALE GENOMIC DNA]</scope>
    <source>
        <strain evidence="16">Hh-F2</strain>
        <tissue evidence="16">Blood</tissue>
    </source>
</reference>
<evidence type="ECO:0000256" key="5">
    <source>
        <dbReference type="ARBA" id="ARBA00022568"/>
    </source>
</evidence>
<dbReference type="PRINTS" id="PR01415">
    <property type="entry name" value="ANKYRIN"/>
</dbReference>
<dbReference type="InterPro" id="IPR002110">
    <property type="entry name" value="Ankyrin_rpt"/>
</dbReference>
<keyword evidence="12" id="KW-0406">Ion transport</keyword>
<sequence>MPPPIGVISNWWNELVYRFRQKKDWRQVVDEIHLLQTKRTNENPLFYAAKDNDVCSINKLLKCPSTDIFERGALGETALHVAALFDNLEAAVVLMEASPDLINEPMTSDLYQGETALHIAVVNQNVNLVRELIRRGACVTTPRVTGSYFLKKRGNMVYFGEHILSFAACIGNEEIVHLLIEEGANIRAQDCLGNTVLHLLVLQPNKTIACQIYNLILQADWQIEGGIPLEMIQNQRGLTPFKLAAKEGNLVMFQHMINKRCTMQWHFGPLSSCLYDLSEIDSWADDLSILELIVCSKKREARRILELTPVKQLVSLKWNKYGKHYFRFLTFLYLLYIITFTLCCLYRPLKPRTDNATDERDVTIYVQKTLQARGIAGGWECFLFESYVTYEDHVRLIGEIISVFGALVILLLEIPDIVRVGAKRYFGQTVLGGPFHVIIISYACLVLTVLILRLTSTDGEMVIMAVSLVLGWCNVMYFARGFSMLGPYMIMIQKIIFEDLLKFIWLMIVVLFGFTTAIWMAYMTQDSTAVSAYKEFSSTFFAMTELFVGLIDVPVNYDIWTPDIVKVLHITFSVFAYLLMINLLIAMMGDTHWRVAQERDELWRAQVVATTIMLERRLPRCMWPRLGNCGQHYGLGDRWYLRVEERHDNSVQKIRRYAKAFQRKGNKAKSEKKESISDTPIMHPLIRNHLDPHRRSLRGWQIIRRSTMGSDYGELYDKKSEEIYHV</sequence>
<feature type="transmembrane region" description="Helical" evidence="15">
    <location>
        <begin position="567"/>
        <end position="589"/>
    </location>
</feature>
<evidence type="ECO:0000256" key="10">
    <source>
        <dbReference type="ARBA" id="ARBA00022860"/>
    </source>
</evidence>
<dbReference type="PRINTS" id="PR01765">
    <property type="entry name" value="ECACCHANNEL"/>
</dbReference>
<evidence type="ECO:0000256" key="1">
    <source>
        <dbReference type="ARBA" id="ARBA00004651"/>
    </source>
</evidence>
<keyword evidence="4" id="KW-0597">Phosphoprotein</keyword>
<dbReference type="PROSITE" id="PS50297">
    <property type="entry name" value="ANK_REP_REGION"/>
    <property type="match status" value="2"/>
</dbReference>
<keyword evidence="16" id="KW-0675">Receptor</keyword>
<dbReference type="EMBL" id="JAHFZB010000021">
    <property type="protein sequence ID" value="KAK6477330.1"/>
    <property type="molecule type" value="Genomic_DNA"/>
</dbReference>
<evidence type="ECO:0000256" key="7">
    <source>
        <dbReference type="ARBA" id="ARBA00022723"/>
    </source>
</evidence>
<feature type="transmembrane region" description="Helical" evidence="15">
    <location>
        <begin position="325"/>
        <end position="349"/>
    </location>
</feature>
<evidence type="ECO:0000256" key="12">
    <source>
        <dbReference type="ARBA" id="ARBA00023065"/>
    </source>
</evidence>
<evidence type="ECO:0000256" key="8">
    <source>
        <dbReference type="ARBA" id="ARBA00022737"/>
    </source>
</evidence>
<dbReference type="Pfam" id="PF00023">
    <property type="entry name" value="Ank"/>
    <property type="match status" value="1"/>
</dbReference>
<dbReference type="Pfam" id="PF12796">
    <property type="entry name" value="Ank_2"/>
    <property type="match status" value="1"/>
</dbReference>
<dbReference type="SUPFAM" id="SSF48403">
    <property type="entry name" value="Ankyrin repeat"/>
    <property type="match status" value="1"/>
</dbReference>
<keyword evidence="11 14" id="KW-0040">ANK repeat</keyword>
<keyword evidence="3" id="KW-1003">Cell membrane</keyword>
<keyword evidence="10" id="KW-0112">Calmodulin-binding</keyword>
<keyword evidence="6" id="KW-0107">Calcium channel</keyword>
<evidence type="ECO:0000256" key="14">
    <source>
        <dbReference type="PROSITE-ProRule" id="PRU00023"/>
    </source>
</evidence>